<dbReference type="GO" id="GO:0005829">
    <property type="term" value="C:cytosol"/>
    <property type="evidence" value="ECO:0007669"/>
    <property type="project" value="TreeGrafter"/>
</dbReference>
<dbReference type="InterPro" id="IPR036291">
    <property type="entry name" value="NAD(P)-bd_dom_sf"/>
</dbReference>
<keyword evidence="5" id="KW-1185">Reference proteome</keyword>
<proteinExistence type="inferred from homology"/>
<dbReference type="Pfam" id="PF00044">
    <property type="entry name" value="Gp_dh_N"/>
    <property type="match status" value="1"/>
</dbReference>
<organism evidence="4 5">
    <name type="scientific">Setaria viridis</name>
    <name type="common">Green bristlegrass</name>
    <name type="synonym">Setaria italica subsp. viridis</name>
    <dbReference type="NCBI Taxonomy" id="4556"/>
    <lineage>
        <taxon>Eukaryota</taxon>
        <taxon>Viridiplantae</taxon>
        <taxon>Streptophyta</taxon>
        <taxon>Embryophyta</taxon>
        <taxon>Tracheophyta</taxon>
        <taxon>Spermatophyta</taxon>
        <taxon>Magnoliopsida</taxon>
        <taxon>Liliopsida</taxon>
        <taxon>Poales</taxon>
        <taxon>Poaceae</taxon>
        <taxon>PACMAD clade</taxon>
        <taxon>Panicoideae</taxon>
        <taxon>Panicodae</taxon>
        <taxon>Paniceae</taxon>
        <taxon>Cenchrinae</taxon>
        <taxon>Setaria</taxon>
    </lineage>
</organism>
<comment type="similarity">
    <text evidence="1">Belongs to the glyceraldehyde-3-phosphate dehydrogenase family.</text>
</comment>
<dbReference type="Gramene" id="TKW13160">
    <property type="protein sequence ID" value="TKW13160"/>
    <property type="gene ID" value="SEVIR_5G080900v2"/>
</dbReference>
<dbReference type="EMBL" id="CM016556">
    <property type="protein sequence ID" value="TKW13160.1"/>
    <property type="molecule type" value="Genomic_DNA"/>
</dbReference>
<dbReference type="GO" id="GO:0004365">
    <property type="term" value="F:glyceraldehyde-3-phosphate dehydrogenase (NAD+) (phosphorylating) activity"/>
    <property type="evidence" value="ECO:0007669"/>
    <property type="project" value="TreeGrafter"/>
</dbReference>
<sequence length="431" mass="48303">MERASSSACSSSSGSSSALFDGWFPSNLKGEPMSLSIRGLTYHAHVKVVDQEEPLWSTVHFKTAKKSPTRFSVGDLAKLESRNRRCWSGDVTVIEDDVTQLWTILQIRVPSARESKFLLKSANNVLVMVNPVGNLSGFSSRNELRDSTKDPSKESKETRIRVGINGFSQVGRILVEMGLQSIDVQVVAINDPSITLDHMVKIWKSTNIGIAKKDHQTLVFEKRYYKEDDTSVKEDEKIKINVLLEQMEVTVFREQNQVPWEQVNADFVVEYSVKVDDKAQISDKNENWNSCLRCLPLEIISFGLHVDEAISRLHFSTDNRESAKRAATFSIVTRSTVAAKAVCKVFKEWDEQPTSLLFHANAVVDRPVHVDDSSVDLKVTLEKAEGCSGTNSIATRFSDHKDVAHRLRGIFGWCVDIVRCVPVGGCRLELV</sequence>
<gene>
    <name evidence="4" type="ORF">SEVIR_5G080900v2</name>
</gene>
<dbReference type="AlphaFoldDB" id="A0A4U6UB96"/>
<dbReference type="SMART" id="SM00846">
    <property type="entry name" value="Gp_dh_N"/>
    <property type="match status" value="1"/>
</dbReference>
<dbReference type="PANTHER" id="PTHR10836">
    <property type="entry name" value="GLYCERALDEHYDE 3-PHOSPHATE DEHYDROGENASE"/>
    <property type="match status" value="1"/>
</dbReference>
<name>A0A4U6UB96_SETVI</name>
<evidence type="ECO:0000313" key="5">
    <source>
        <dbReference type="Proteomes" id="UP000298652"/>
    </source>
</evidence>
<evidence type="ECO:0000259" key="3">
    <source>
        <dbReference type="SMART" id="SM00846"/>
    </source>
</evidence>
<evidence type="ECO:0000256" key="2">
    <source>
        <dbReference type="ARBA" id="ARBA00023002"/>
    </source>
</evidence>
<evidence type="ECO:0000256" key="1">
    <source>
        <dbReference type="ARBA" id="ARBA00007406"/>
    </source>
</evidence>
<dbReference type="Gene3D" id="3.40.50.720">
    <property type="entry name" value="NAD(P)-binding Rossmann-like Domain"/>
    <property type="match status" value="1"/>
</dbReference>
<dbReference type="InterPro" id="IPR020831">
    <property type="entry name" value="GlycerAld/Erythrose_P_DH"/>
</dbReference>
<keyword evidence="2" id="KW-0560">Oxidoreductase</keyword>
<feature type="domain" description="Glyceraldehyde 3-phosphate dehydrogenase NAD(P) binding" evidence="3">
    <location>
        <begin position="160"/>
        <end position="291"/>
    </location>
</feature>
<dbReference type="PANTHER" id="PTHR10836:SF76">
    <property type="entry name" value="GLYCERALDEHYDE-3-PHOSPHATE DEHYDROGENASE-RELATED"/>
    <property type="match status" value="1"/>
</dbReference>
<dbReference type="GO" id="GO:0051287">
    <property type="term" value="F:NAD binding"/>
    <property type="evidence" value="ECO:0007669"/>
    <property type="project" value="InterPro"/>
</dbReference>
<protein>
    <recommendedName>
        <fullName evidence="3">Glyceraldehyde 3-phosphate dehydrogenase NAD(P) binding domain-containing protein</fullName>
    </recommendedName>
</protein>
<reference evidence="4" key="1">
    <citation type="submission" date="2019-03" db="EMBL/GenBank/DDBJ databases">
        <title>WGS assembly of Setaria viridis.</title>
        <authorList>
            <person name="Huang P."/>
            <person name="Jenkins J."/>
            <person name="Grimwood J."/>
            <person name="Barry K."/>
            <person name="Healey A."/>
            <person name="Mamidi S."/>
            <person name="Sreedasyam A."/>
            <person name="Shu S."/>
            <person name="Feldman M."/>
            <person name="Wu J."/>
            <person name="Yu Y."/>
            <person name="Chen C."/>
            <person name="Johnson J."/>
            <person name="Rokhsar D."/>
            <person name="Baxter I."/>
            <person name="Schmutz J."/>
            <person name="Brutnell T."/>
            <person name="Kellogg E."/>
        </authorList>
    </citation>
    <scope>NUCLEOTIDE SEQUENCE [LARGE SCALE GENOMIC DNA]</scope>
</reference>
<accession>A0A4U6UB96</accession>
<dbReference type="GO" id="GO:0006096">
    <property type="term" value="P:glycolytic process"/>
    <property type="evidence" value="ECO:0007669"/>
    <property type="project" value="TreeGrafter"/>
</dbReference>
<evidence type="ECO:0000313" key="4">
    <source>
        <dbReference type="EMBL" id="TKW13160.1"/>
    </source>
</evidence>
<dbReference type="InterPro" id="IPR020828">
    <property type="entry name" value="GlycerAld_3-P_DH_NAD(P)-bd"/>
</dbReference>
<dbReference type="Proteomes" id="UP000298652">
    <property type="component" value="Chromosome 5"/>
</dbReference>
<dbReference type="SUPFAM" id="SSF51735">
    <property type="entry name" value="NAD(P)-binding Rossmann-fold domains"/>
    <property type="match status" value="1"/>
</dbReference>